<dbReference type="InterPro" id="IPR006311">
    <property type="entry name" value="TAT_signal"/>
</dbReference>
<dbReference type="PANTHER" id="PTHR43606">
    <property type="entry name" value="PHOSPHATASE, PUTATIVE (AFU_ORTHOLOGUE AFUA_6G08710)-RELATED"/>
    <property type="match status" value="1"/>
</dbReference>
<feature type="domain" description="Phospholipase D N-terminal" evidence="3">
    <location>
        <begin position="71"/>
        <end position="147"/>
    </location>
</feature>
<dbReference type="Pfam" id="PF09423">
    <property type="entry name" value="PhoD"/>
    <property type="match status" value="1"/>
</dbReference>
<feature type="region of interest" description="Disordered" evidence="1">
    <location>
        <begin position="1"/>
        <end position="26"/>
    </location>
</feature>
<protein>
    <submittedName>
        <fullName evidence="4">Alkaline phosphatase D family protein</fullName>
    </submittedName>
</protein>
<dbReference type="PROSITE" id="PS51318">
    <property type="entry name" value="TAT"/>
    <property type="match status" value="1"/>
</dbReference>
<dbReference type="RefSeq" id="WP_408169977.1">
    <property type="nucleotide sequence ID" value="NZ_JAQQFR010000017.1"/>
</dbReference>
<evidence type="ECO:0000256" key="1">
    <source>
        <dbReference type="SAM" id="MobiDB-lite"/>
    </source>
</evidence>
<dbReference type="CDD" id="cd07389">
    <property type="entry name" value="MPP_PhoD"/>
    <property type="match status" value="1"/>
</dbReference>
<name>A0ABW8ZGC1_9BURK</name>
<reference evidence="4 5" key="1">
    <citation type="journal article" date="2024" name="Chem. Sci.">
        <title>Discovery of megapolipeptins by genome mining of a Burkholderiales bacteria collection.</title>
        <authorList>
            <person name="Paulo B.S."/>
            <person name="Recchia M.J.J."/>
            <person name="Lee S."/>
            <person name="Fergusson C.H."/>
            <person name="Romanowski S.B."/>
            <person name="Hernandez A."/>
            <person name="Krull N."/>
            <person name="Liu D.Y."/>
            <person name="Cavanagh H."/>
            <person name="Bos A."/>
            <person name="Gray C.A."/>
            <person name="Murphy B.T."/>
            <person name="Linington R.G."/>
            <person name="Eustaquio A.S."/>
        </authorList>
    </citation>
    <scope>NUCLEOTIDE SEQUENCE [LARGE SCALE GENOMIC DNA]</scope>
    <source>
        <strain evidence="4 5">RL21-008-BIB-B</strain>
    </source>
</reference>
<dbReference type="InterPro" id="IPR018946">
    <property type="entry name" value="PhoD-like_MPP"/>
</dbReference>
<organism evidence="4 5">
    <name type="scientific">Herbaspirillum rhizosphaerae</name>
    <dbReference type="NCBI Taxonomy" id="346179"/>
    <lineage>
        <taxon>Bacteria</taxon>
        <taxon>Pseudomonadati</taxon>
        <taxon>Pseudomonadota</taxon>
        <taxon>Betaproteobacteria</taxon>
        <taxon>Burkholderiales</taxon>
        <taxon>Oxalobacteraceae</taxon>
        <taxon>Herbaspirillum</taxon>
    </lineage>
</organism>
<evidence type="ECO:0000313" key="4">
    <source>
        <dbReference type="EMBL" id="MFL9880979.1"/>
    </source>
</evidence>
<feature type="compositionally biased region" description="Low complexity" evidence="1">
    <location>
        <begin position="1"/>
        <end position="19"/>
    </location>
</feature>
<dbReference type="Gene3D" id="3.60.21.70">
    <property type="entry name" value="PhoD-like phosphatase"/>
    <property type="match status" value="1"/>
</dbReference>
<evidence type="ECO:0000259" key="2">
    <source>
        <dbReference type="Pfam" id="PF09423"/>
    </source>
</evidence>
<dbReference type="InterPro" id="IPR052900">
    <property type="entry name" value="Phospholipid_Metab_Enz"/>
</dbReference>
<accession>A0ABW8ZGC1</accession>
<evidence type="ECO:0000259" key="3">
    <source>
        <dbReference type="Pfam" id="PF16655"/>
    </source>
</evidence>
<comment type="caution">
    <text evidence="4">The sequence shown here is derived from an EMBL/GenBank/DDBJ whole genome shotgun (WGS) entry which is preliminary data.</text>
</comment>
<feature type="domain" description="PhoD-like phosphatase metallophosphatase" evidence="2">
    <location>
        <begin position="178"/>
        <end position="535"/>
    </location>
</feature>
<dbReference type="Pfam" id="PF16655">
    <property type="entry name" value="PhoD_N"/>
    <property type="match status" value="1"/>
</dbReference>
<keyword evidence="5" id="KW-1185">Reference proteome</keyword>
<proteinExistence type="predicted"/>
<dbReference type="EMBL" id="JAQQFR010000017">
    <property type="protein sequence ID" value="MFL9880979.1"/>
    <property type="molecule type" value="Genomic_DNA"/>
</dbReference>
<dbReference type="InterPro" id="IPR029052">
    <property type="entry name" value="Metallo-depent_PP-like"/>
</dbReference>
<dbReference type="Gene3D" id="2.60.40.380">
    <property type="entry name" value="Purple acid phosphatase-like, N-terminal"/>
    <property type="match status" value="1"/>
</dbReference>
<dbReference type="InterPro" id="IPR038607">
    <property type="entry name" value="PhoD-like_sf"/>
</dbReference>
<dbReference type="Proteomes" id="UP001629214">
    <property type="component" value="Unassembled WGS sequence"/>
</dbReference>
<evidence type="ECO:0000313" key="5">
    <source>
        <dbReference type="Proteomes" id="UP001629214"/>
    </source>
</evidence>
<gene>
    <name evidence="4" type="ORF">PQR63_21450</name>
</gene>
<dbReference type="InterPro" id="IPR032093">
    <property type="entry name" value="PhoD_N"/>
</dbReference>
<dbReference type="SUPFAM" id="SSF56300">
    <property type="entry name" value="Metallo-dependent phosphatases"/>
    <property type="match status" value="1"/>
</dbReference>
<sequence>MSDDQSSPSSSSFSNTSHADSADGNGRRNFLRDTALGTGALLTVSTLAPAFAQQAPAIVTSERLRPQVDSGAMSGDITRDTAMLWSRTDRAARMVVEYSVNENFKDALTIAGPAALARNDYTARVDLRGLPVSQRLFYRVRFQDLQHESAWSAPVTGSLIIPGGGERDISFAFSGDEAGQGWGINEAWGGYRVYETMRRFKPDFFIHSGDQIYADGPIQAEVTLDDGSIWRNLVTPAKSKVAQTLDDYRGNFAYNLMDANKKRFMAEVPFLVQWDDHEVRNNWYPGQVIGEAEKRYQERELNVLKQRARQAMFEYNPFRIDVADPERIYRAFNYGPLLEVFMLDERSYRGANSPNRQSVQGQDAAFLGAAQMRWIKQALLRSRSTWKVIASDMPISIVVPDLNPDVPQGTFEAWANADNGKPSGRELEVAELLRFIKRHNIKNVVWVTADVHYASATYYMPEKAQFTDFKPFWEFVGGPLHAGTFGPGEIDRTFGPDVRYVSIPADMKQNRSPADLFQFFGIGKIDAKTKVMTVSLHNVDGKNLFTVDLPPEV</sequence>
<dbReference type="PANTHER" id="PTHR43606:SF1">
    <property type="entry name" value="PHOD-LIKE PHOSPHATASE METALLOPHOSPHATASE DOMAIN-CONTAINING PROTEIN"/>
    <property type="match status" value="1"/>
</dbReference>